<comment type="caution">
    <text evidence="2">The sequence shown here is derived from an EMBL/GenBank/DDBJ whole genome shotgun (WGS) entry which is preliminary data.</text>
</comment>
<proteinExistence type="predicted"/>
<reference evidence="2" key="1">
    <citation type="submission" date="2021-01" db="EMBL/GenBank/DDBJ databases">
        <title>Active Sulfur Cycling in an Early Earth Analoge.</title>
        <authorList>
            <person name="Hahn C.R."/>
            <person name="Youssef N.H."/>
            <person name="Elshahed M."/>
        </authorList>
    </citation>
    <scope>NUCLEOTIDE SEQUENCE</scope>
    <source>
        <strain evidence="2">Zod_Metabat.1151</strain>
    </source>
</reference>
<keyword evidence="1" id="KW-0472">Membrane</keyword>
<dbReference type="EMBL" id="JAFGDB010000025">
    <property type="protein sequence ID" value="MBN2067106.1"/>
    <property type="molecule type" value="Genomic_DNA"/>
</dbReference>
<accession>A0A938YWS9</accession>
<organism evidence="2 3">
    <name type="scientific">Candidatus Iainarchaeum sp</name>
    <dbReference type="NCBI Taxonomy" id="3101447"/>
    <lineage>
        <taxon>Archaea</taxon>
        <taxon>Candidatus Iainarchaeota</taxon>
        <taxon>Candidatus Iainarchaeia</taxon>
        <taxon>Candidatus Iainarchaeales</taxon>
        <taxon>Candidatus Iainarchaeaceae</taxon>
        <taxon>Candidatus Iainarchaeum</taxon>
    </lineage>
</organism>
<keyword evidence="1" id="KW-1133">Transmembrane helix</keyword>
<dbReference type="AlphaFoldDB" id="A0A938YWS9"/>
<keyword evidence="1" id="KW-0812">Transmembrane</keyword>
<evidence type="ECO:0000256" key="1">
    <source>
        <dbReference type="SAM" id="Phobius"/>
    </source>
</evidence>
<feature type="transmembrane region" description="Helical" evidence="1">
    <location>
        <begin position="701"/>
        <end position="724"/>
    </location>
</feature>
<gene>
    <name evidence="2" type="ORF">JW744_01420</name>
</gene>
<evidence type="ECO:0000313" key="2">
    <source>
        <dbReference type="EMBL" id="MBN2067106.1"/>
    </source>
</evidence>
<evidence type="ECO:0000313" key="3">
    <source>
        <dbReference type="Proteomes" id="UP000809243"/>
    </source>
</evidence>
<name>A0A938YWS9_9ARCH</name>
<protein>
    <submittedName>
        <fullName evidence="2">Uncharacterized protein</fullName>
    </submittedName>
</protein>
<dbReference type="Proteomes" id="UP000809243">
    <property type="component" value="Unassembled WGS sequence"/>
</dbReference>
<sequence length="888" mass="93546">MKREIAIAALLVALAAAGFLLSPALHSHTTGFFTIYFECNNNGLCNPGEAYSDCPNDCCDADCSANADTICHSTCSGYGGCSNFVAGCDGLATTTRICLNSQTWVQCCSSSPVACSANEYCVSGSCSGCSTACDNVCQSTACFGIDPDCDAAGNATGTCCGDADCDGSETCITCPGDCPGAFECTSDLDCNDGNTLTTDACLNPGACNSDCNHVVCTIECNSDAGCNDNNALTTDTCLNPGTCSSDCNHTVCHVACNSAAGCDDSNSLTADTCANAGSCSASCSYSACSVACNSAAGCDDSNSLTTDVCNNPGTCSASCSHNVSCTPACDSNSACNDSNSLTTDICLNPGTCSASCSNEPCSIACYADLNCNDNNSSSGDSCVNPGTCSAYCSYQSCSVECQSNSDCDDGLASTNDQCFFPGGCDSYCNYAGCVIACTENTDCFDSDPATVDSCSNPGTCDAACSNMPCSVACSSDADCGDSNPITLDVCSNAGECDASCSHEEQNLISIEPQPGLDRPLLRGETVPLLVTLRDPDGALVGNALVSVTDALGNEFDLNSLGDGNYSLSYPVPVDLPLGEQRFAFFASTPDMIGSKNVLLDVNSGIIRAVLLRPESLFALPGEKLEFKFKLVYDNNSAVQNPDVNASLNGISIALQSDGNSFTGSYLFSDADLGTAVLSIFASDSLGNSGLSEFAFTVQQPFPWFLVLLLAVLAVGIALFLYWFVRHRRMLSLEGKRGKLALSKKKTQLQKAVAANATEKDLLGKKLLKDDKKLKVASKELGVERKRQALASRKLPSEMRYAAHKALVSLSLLPKRARKLFSKPAKLALDMDRDRKLKKLDLDISDLRNRIQNLEAEFCKQTIKEDYFRERLFEYREKIHLLELEKRKL</sequence>